<dbReference type="EMBL" id="JADNRY010000071">
    <property type="protein sequence ID" value="KAF9067575.1"/>
    <property type="molecule type" value="Genomic_DNA"/>
</dbReference>
<comment type="caution">
    <text evidence="3">The sequence shown here is derived from an EMBL/GenBank/DDBJ whole genome shotgun (WGS) entry which is preliminary data.</text>
</comment>
<dbReference type="PANTHER" id="PTHR33096:SF1">
    <property type="entry name" value="CXC1-LIKE CYSTEINE CLUSTER ASSOCIATED WITH KDZ TRANSPOSASES DOMAIN-CONTAINING PROTEIN"/>
    <property type="match status" value="1"/>
</dbReference>
<keyword evidence="4" id="KW-1185">Reference proteome</keyword>
<feature type="coiled-coil region" evidence="1">
    <location>
        <begin position="330"/>
        <end position="357"/>
    </location>
</feature>
<protein>
    <submittedName>
        <fullName evidence="3">Uncharacterized protein</fullName>
    </submittedName>
</protein>
<sequence>MEGSVALVKAGFLGAMPQTPSLAISLRTLELLYTIHLFRPSFSVEAFTKVLGQDIENYRVLHSCPPCSNQLKDKPPLEFPCMFVVDGNNSLKQMVATGGRQTADAQIFGESDYFLSKEFVDQYVDEVPSRHEEKPGTISNMDSKTGDFPPDSSGGDPTDGQDLESVLCQCTNNWKAADKESVKKIMWDGFHECGIFTGACRHGFILWIADIIHSGELAKYPLALVAKALQVFDEGFMLGYDIGSSFSETIASTSLNNPQCFHHTHIKGMGLEDLETMEHIFSLLNQLASVTRYMSPYCRRVFIDLYFQQWDRDKYTNLATMLYNNYCQALGILENNAVQLANDLKQMNLTKAKLEQLWEDQHRCFQQLGEESIEDVRGVEYIELLQKLRDLEASLERSHSSFTIQAPEDFSLLLPGASYNINLLQTRKQGLWEVTQMEAALDISRHWNPLDAEYKAALQYMTEHKYCQALENLHLLIVKHLFEMHKLNISGTGYKMRTHIASGLQCCAKAIRNAVKECNKYAIALDPPCDMLDWTKVTHFSFIDQFDILRDTRHNVLEEHWAQPVYRELMNQLHKVTRAREEIQCCNVEIHRLHTSIVDEEKVFKATLVRLTGTKAYGPVLDYISSHRQVNKLLCACIQVTYELPEFTGTPSPGETVKPMYIVTDAPSFTPSPSAGTCPPQFSDDQSDKEGPVEDDDKFVDTMERVVDFVVNLSL</sequence>
<evidence type="ECO:0000256" key="1">
    <source>
        <dbReference type="SAM" id="Coils"/>
    </source>
</evidence>
<organism evidence="3 4">
    <name type="scientific">Rhodocollybia butyracea</name>
    <dbReference type="NCBI Taxonomy" id="206335"/>
    <lineage>
        <taxon>Eukaryota</taxon>
        <taxon>Fungi</taxon>
        <taxon>Dikarya</taxon>
        <taxon>Basidiomycota</taxon>
        <taxon>Agaricomycotina</taxon>
        <taxon>Agaricomycetes</taxon>
        <taxon>Agaricomycetidae</taxon>
        <taxon>Agaricales</taxon>
        <taxon>Marasmiineae</taxon>
        <taxon>Omphalotaceae</taxon>
        <taxon>Rhodocollybia</taxon>
    </lineage>
</organism>
<dbReference type="PANTHER" id="PTHR33096">
    <property type="entry name" value="CXC2 DOMAIN-CONTAINING PROTEIN"/>
    <property type="match status" value="1"/>
</dbReference>
<reference evidence="3" key="1">
    <citation type="submission" date="2020-11" db="EMBL/GenBank/DDBJ databases">
        <authorList>
            <consortium name="DOE Joint Genome Institute"/>
            <person name="Ahrendt S."/>
            <person name="Riley R."/>
            <person name="Andreopoulos W."/>
            <person name="Labutti K."/>
            <person name="Pangilinan J."/>
            <person name="Ruiz-Duenas F.J."/>
            <person name="Barrasa J.M."/>
            <person name="Sanchez-Garcia M."/>
            <person name="Camarero S."/>
            <person name="Miyauchi S."/>
            <person name="Serrano A."/>
            <person name="Linde D."/>
            <person name="Babiker R."/>
            <person name="Drula E."/>
            <person name="Ayuso-Fernandez I."/>
            <person name="Pacheco R."/>
            <person name="Padilla G."/>
            <person name="Ferreira P."/>
            <person name="Barriuso J."/>
            <person name="Kellner H."/>
            <person name="Castanera R."/>
            <person name="Alfaro M."/>
            <person name="Ramirez L."/>
            <person name="Pisabarro A.G."/>
            <person name="Kuo A."/>
            <person name="Tritt A."/>
            <person name="Lipzen A."/>
            <person name="He G."/>
            <person name="Yan M."/>
            <person name="Ng V."/>
            <person name="Cullen D."/>
            <person name="Martin F."/>
            <person name="Rosso M.-N."/>
            <person name="Henrissat B."/>
            <person name="Hibbett D."/>
            <person name="Martinez A.T."/>
            <person name="Grigoriev I.V."/>
        </authorList>
    </citation>
    <scope>NUCLEOTIDE SEQUENCE</scope>
    <source>
        <strain evidence="3">AH 40177</strain>
    </source>
</reference>
<feature type="region of interest" description="Disordered" evidence="2">
    <location>
        <begin position="128"/>
        <end position="160"/>
    </location>
</feature>
<name>A0A9P5U5A2_9AGAR</name>
<dbReference type="Pfam" id="PF18758">
    <property type="entry name" value="KDZ"/>
    <property type="match status" value="2"/>
</dbReference>
<dbReference type="OrthoDB" id="2505969at2759"/>
<keyword evidence="1" id="KW-0175">Coiled coil</keyword>
<proteinExistence type="predicted"/>
<gene>
    <name evidence="3" type="ORF">BDP27DRAFT_1534881</name>
</gene>
<dbReference type="Proteomes" id="UP000772434">
    <property type="component" value="Unassembled WGS sequence"/>
</dbReference>
<evidence type="ECO:0000313" key="4">
    <source>
        <dbReference type="Proteomes" id="UP000772434"/>
    </source>
</evidence>
<dbReference type="InterPro" id="IPR040521">
    <property type="entry name" value="KDZ"/>
</dbReference>
<evidence type="ECO:0000313" key="3">
    <source>
        <dbReference type="EMBL" id="KAF9067575.1"/>
    </source>
</evidence>
<accession>A0A9P5U5A2</accession>
<evidence type="ECO:0000256" key="2">
    <source>
        <dbReference type="SAM" id="MobiDB-lite"/>
    </source>
</evidence>
<feature type="region of interest" description="Disordered" evidence="2">
    <location>
        <begin position="670"/>
        <end position="697"/>
    </location>
</feature>
<dbReference type="AlphaFoldDB" id="A0A9P5U5A2"/>